<gene>
    <name evidence="1" type="ORF">BGZ65_007874</name>
</gene>
<dbReference type="EMBL" id="JAAAHW010003235">
    <property type="protein sequence ID" value="KAF9986367.1"/>
    <property type="molecule type" value="Genomic_DNA"/>
</dbReference>
<protein>
    <submittedName>
        <fullName evidence="1">Uncharacterized protein</fullName>
    </submittedName>
</protein>
<proteinExistence type="predicted"/>
<evidence type="ECO:0000313" key="2">
    <source>
        <dbReference type="Proteomes" id="UP000749646"/>
    </source>
</evidence>
<sequence>MGVGLQVQPLVFEQLARLTQLQKLYVTWNPKPNLEDDEPVFQGSVDLRLDYGLGKLSSLRMLREISFVDTVQQMGEQEIDWILEHWKCVEEIYGELDSWNPDKDKALKERLALNGVS</sequence>
<dbReference type="Proteomes" id="UP000749646">
    <property type="component" value="Unassembled WGS sequence"/>
</dbReference>
<dbReference type="OrthoDB" id="2432222at2759"/>
<evidence type="ECO:0000313" key="1">
    <source>
        <dbReference type="EMBL" id="KAF9986367.1"/>
    </source>
</evidence>
<dbReference type="AlphaFoldDB" id="A0A9P6MB24"/>
<keyword evidence="2" id="KW-1185">Reference proteome</keyword>
<comment type="caution">
    <text evidence="1">The sequence shown here is derived from an EMBL/GenBank/DDBJ whole genome shotgun (WGS) entry which is preliminary data.</text>
</comment>
<reference evidence="1" key="1">
    <citation type="journal article" date="2020" name="Fungal Divers.">
        <title>Resolving the Mortierellaceae phylogeny through synthesis of multi-gene phylogenetics and phylogenomics.</title>
        <authorList>
            <person name="Vandepol N."/>
            <person name="Liber J."/>
            <person name="Desiro A."/>
            <person name="Na H."/>
            <person name="Kennedy M."/>
            <person name="Barry K."/>
            <person name="Grigoriev I.V."/>
            <person name="Miller A.N."/>
            <person name="O'Donnell K."/>
            <person name="Stajich J.E."/>
            <person name="Bonito G."/>
        </authorList>
    </citation>
    <scope>NUCLEOTIDE SEQUENCE</scope>
    <source>
        <strain evidence="1">MES-2147</strain>
    </source>
</reference>
<accession>A0A9P6MB24</accession>
<name>A0A9P6MB24_9FUNG</name>
<organism evidence="1 2">
    <name type="scientific">Modicella reniformis</name>
    <dbReference type="NCBI Taxonomy" id="1440133"/>
    <lineage>
        <taxon>Eukaryota</taxon>
        <taxon>Fungi</taxon>
        <taxon>Fungi incertae sedis</taxon>
        <taxon>Mucoromycota</taxon>
        <taxon>Mortierellomycotina</taxon>
        <taxon>Mortierellomycetes</taxon>
        <taxon>Mortierellales</taxon>
        <taxon>Mortierellaceae</taxon>
        <taxon>Modicella</taxon>
    </lineage>
</organism>